<dbReference type="AlphaFoldDB" id="A0A1F5V5V1"/>
<evidence type="ECO:0000313" key="10">
    <source>
        <dbReference type="EMBL" id="OGF58807.1"/>
    </source>
</evidence>
<evidence type="ECO:0000256" key="1">
    <source>
        <dbReference type="ARBA" id="ARBA00022448"/>
    </source>
</evidence>
<proteinExistence type="predicted"/>
<protein>
    <recommendedName>
        <fullName evidence="9">4Fe-4S ferredoxin-type domain-containing protein</fullName>
    </recommendedName>
</protein>
<keyword evidence="4" id="KW-0677">Repeat</keyword>
<feature type="region of interest" description="Disordered" evidence="8">
    <location>
        <begin position="71"/>
        <end position="101"/>
    </location>
</feature>
<dbReference type="PANTHER" id="PTHR43687:SF6">
    <property type="entry name" value="L-ASPARTATE SEMIALDEHYDE SULFURTRANSFERASE IRON-SULFUR SUBUNIT"/>
    <property type="match status" value="1"/>
</dbReference>
<dbReference type="EMBL" id="MFGW01000232">
    <property type="protein sequence ID" value="OGF58807.1"/>
    <property type="molecule type" value="Genomic_DNA"/>
</dbReference>
<dbReference type="InterPro" id="IPR050572">
    <property type="entry name" value="Fe-S_Ferredoxin"/>
</dbReference>
<dbReference type="PANTHER" id="PTHR43687">
    <property type="entry name" value="ADENYLYLSULFATE REDUCTASE, BETA SUBUNIT"/>
    <property type="match status" value="1"/>
</dbReference>
<accession>A0A1F5V5V1</accession>
<evidence type="ECO:0000256" key="5">
    <source>
        <dbReference type="ARBA" id="ARBA00022982"/>
    </source>
</evidence>
<feature type="domain" description="4Fe-4S ferredoxin-type" evidence="9">
    <location>
        <begin position="1"/>
        <end position="30"/>
    </location>
</feature>
<evidence type="ECO:0000256" key="8">
    <source>
        <dbReference type="SAM" id="MobiDB-lite"/>
    </source>
</evidence>
<feature type="compositionally biased region" description="Basic and acidic residues" evidence="8">
    <location>
        <begin position="91"/>
        <end position="101"/>
    </location>
</feature>
<name>A0A1F5V5V1_9BACT</name>
<dbReference type="PROSITE" id="PS51379">
    <property type="entry name" value="4FE4S_FER_2"/>
    <property type="match status" value="2"/>
</dbReference>
<dbReference type="Proteomes" id="UP000178943">
    <property type="component" value="Unassembled WGS sequence"/>
</dbReference>
<gene>
    <name evidence="10" type="ORF">A2Y62_09970</name>
</gene>
<organism evidence="10 11">
    <name type="scientific">Candidatus Fischerbacteria bacterium RBG_13_37_8</name>
    <dbReference type="NCBI Taxonomy" id="1817863"/>
    <lineage>
        <taxon>Bacteria</taxon>
        <taxon>Candidatus Fischeribacteriota</taxon>
    </lineage>
</organism>
<dbReference type="Pfam" id="PF13237">
    <property type="entry name" value="Fer4_10"/>
    <property type="match status" value="1"/>
</dbReference>
<evidence type="ECO:0000313" key="11">
    <source>
        <dbReference type="Proteomes" id="UP000178943"/>
    </source>
</evidence>
<dbReference type="STRING" id="1817863.A2Y62_09970"/>
<sequence>MIPKIDVFRCNGCEACVKACPVHVIGMVRDKAMILVDLCEECGICVESCKVDAIFFRLPNKGIDAEHECYESPREDRPTPGNWTVGVPRGYDGEGHHLRKE</sequence>
<evidence type="ECO:0000256" key="3">
    <source>
        <dbReference type="ARBA" id="ARBA00022723"/>
    </source>
</evidence>
<keyword evidence="6" id="KW-0408">Iron</keyword>
<keyword evidence="5" id="KW-0249">Electron transport</keyword>
<dbReference type="PROSITE" id="PS00198">
    <property type="entry name" value="4FE4S_FER_1"/>
    <property type="match status" value="1"/>
</dbReference>
<dbReference type="InterPro" id="IPR017900">
    <property type="entry name" value="4Fe4S_Fe_S_CS"/>
</dbReference>
<keyword evidence="7" id="KW-0411">Iron-sulfur</keyword>
<dbReference type="GO" id="GO:0051539">
    <property type="term" value="F:4 iron, 4 sulfur cluster binding"/>
    <property type="evidence" value="ECO:0007669"/>
    <property type="project" value="UniProtKB-KW"/>
</dbReference>
<keyword evidence="3" id="KW-0479">Metal-binding</keyword>
<keyword evidence="2" id="KW-0004">4Fe-4S</keyword>
<reference evidence="10 11" key="1">
    <citation type="journal article" date="2016" name="Nat. Commun.">
        <title>Thousands of microbial genomes shed light on interconnected biogeochemical processes in an aquifer system.</title>
        <authorList>
            <person name="Anantharaman K."/>
            <person name="Brown C.T."/>
            <person name="Hug L.A."/>
            <person name="Sharon I."/>
            <person name="Castelle C.J."/>
            <person name="Probst A.J."/>
            <person name="Thomas B.C."/>
            <person name="Singh A."/>
            <person name="Wilkins M.J."/>
            <person name="Karaoz U."/>
            <person name="Brodie E.L."/>
            <person name="Williams K.H."/>
            <person name="Hubbard S.S."/>
            <person name="Banfield J.F."/>
        </authorList>
    </citation>
    <scope>NUCLEOTIDE SEQUENCE [LARGE SCALE GENOMIC DNA]</scope>
</reference>
<dbReference type="GO" id="GO:0046872">
    <property type="term" value="F:metal ion binding"/>
    <property type="evidence" value="ECO:0007669"/>
    <property type="project" value="UniProtKB-KW"/>
</dbReference>
<dbReference type="Gene3D" id="3.30.70.20">
    <property type="match status" value="1"/>
</dbReference>
<feature type="domain" description="4Fe-4S ferredoxin-type" evidence="9">
    <location>
        <begin position="31"/>
        <end position="59"/>
    </location>
</feature>
<comment type="caution">
    <text evidence="10">The sequence shown here is derived from an EMBL/GenBank/DDBJ whole genome shotgun (WGS) entry which is preliminary data.</text>
</comment>
<evidence type="ECO:0000259" key="9">
    <source>
        <dbReference type="PROSITE" id="PS51379"/>
    </source>
</evidence>
<evidence type="ECO:0000256" key="4">
    <source>
        <dbReference type="ARBA" id="ARBA00022737"/>
    </source>
</evidence>
<evidence type="ECO:0000256" key="7">
    <source>
        <dbReference type="ARBA" id="ARBA00023014"/>
    </source>
</evidence>
<dbReference type="SUPFAM" id="SSF54862">
    <property type="entry name" value="4Fe-4S ferredoxins"/>
    <property type="match status" value="1"/>
</dbReference>
<evidence type="ECO:0000256" key="2">
    <source>
        <dbReference type="ARBA" id="ARBA00022485"/>
    </source>
</evidence>
<keyword evidence="1" id="KW-0813">Transport</keyword>
<evidence type="ECO:0000256" key="6">
    <source>
        <dbReference type="ARBA" id="ARBA00023004"/>
    </source>
</evidence>
<dbReference type="InterPro" id="IPR017896">
    <property type="entry name" value="4Fe4S_Fe-S-bd"/>
</dbReference>